<gene>
    <name evidence="2" type="ORF">Q0590_03070</name>
</gene>
<sequence length="212" mass="24189">MPLSNEQIAYIRDKIHQEGIDESALLNDLLDHICCAVEYEMSRDSGFESALNKVLSDFSPEEGLGNIQVEITTITYTKSITMKKLTFVLAFLASLLFFICILLNGVRLLNNYDWAFMNDLAFINQYAFCLFILPLYWFHQYKLAKQAPNDGLGITMKLVLFSIGFLCSEALANAVFFKLMHMPGGNQLFIITAVLGMVYVPLFLFRKYRLAF</sequence>
<keyword evidence="3" id="KW-1185">Reference proteome</keyword>
<dbReference type="EMBL" id="JAUKPO010000001">
    <property type="protein sequence ID" value="MDO1445213.1"/>
    <property type="molecule type" value="Genomic_DNA"/>
</dbReference>
<reference evidence="2" key="1">
    <citation type="submission" date="2023-07" db="EMBL/GenBank/DDBJ databases">
        <title>The genome sequence of Rhodocytophaga aerolata KACC 12507.</title>
        <authorList>
            <person name="Zhang X."/>
        </authorList>
    </citation>
    <scope>NUCLEOTIDE SEQUENCE</scope>
    <source>
        <strain evidence="2">KACC 12507</strain>
    </source>
</reference>
<protein>
    <recommendedName>
        <fullName evidence="4">DUF5671 domain-containing protein</fullName>
    </recommendedName>
</protein>
<dbReference type="RefSeq" id="WP_302036003.1">
    <property type="nucleotide sequence ID" value="NZ_JAUKPO010000001.1"/>
</dbReference>
<keyword evidence="1" id="KW-0472">Membrane</keyword>
<feature type="transmembrane region" description="Helical" evidence="1">
    <location>
        <begin position="188"/>
        <end position="205"/>
    </location>
</feature>
<feature type="transmembrane region" description="Helical" evidence="1">
    <location>
        <begin position="120"/>
        <end position="138"/>
    </location>
</feature>
<evidence type="ECO:0008006" key="4">
    <source>
        <dbReference type="Google" id="ProtNLM"/>
    </source>
</evidence>
<feature type="transmembrane region" description="Helical" evidence="1">
    <location>
        <begin position="85"/>
        <end position="108"/>
    </location>
</feature>
<evidence type="ECO:0000313" key="2">
    <source>
        <dbReference type="EMBL" id="MDO1445213.1"/>
    </source>
</evidence>
<evidence type="ECO:0000313" key="3">
    <source>
        <dbReference type="Proteomes" id="UP001168528"/>
    </source>
</evidence>
<organism evidence="2 3">
    <name type="scientific">Rhodocytophaga aerolata</name>
    <dbReference type="NCBI Taxonomy" id="455078"/>
    <lineage>
        <taxon>Bacteria</taxon>
        <taxon>Pseudomonadati</taxon>
        <taxon>Bacteroidota</taxon>
        <taxon>Cytophagia</taxon>
        <taxon>Cytophagales</taxon>
        <taxon>Rhodocytophagaceae</taxon>
        <taxon>Rhodocytophaga</taxon>
    </lineage>
</organism>
<feature type="transmembrane region" description="Helical" evidence="1">
    <location>
        <begin position="158"/>
        <end position="176"/>
    </location>
</feature>
<proteinExistence type="predicted"/>
<comment type="caution">
    <text evidence="2">The sequence shown here is derived from an EMBL/GenBank/DDBJ whole genome shotgun (WGS) entry which is preliminary data.</text>
</comment>
<evidence type="ECO:0000256" key="1">
    <source>
        <dbReference type="SAM" id="Phobius"/>
    </source>
</evidence>
<accession>A0ABT8R1T9</accession>
<name>A0ABT8R1T9_9BACT</name>
<dbReference type="Proteomes" id="UP001168528">
    <property type="component" value="Unassembled WGS sequence"/>
</dbReference>
<keyword evidence="1" id="KW-0812">Transmembrane</keyword>
<keyword evidence="1" id="KW-1133">Transmembrane helix</keyword>